<dbReference type="AlphaFoldDB" id="A0A9E7FJS8"/>
<feature type="region of interest" description="Disordered" evidence="1">
    <location>
        <begin position="1"/>
        <end position="67"/>
    </location>
</feature>
<evidence type="ECO:0000313" key="3">
    <source>
        <dbReference type="Proteomes" id="UP001055439"/>
    </source>
</evidence>
<reference evidence="2" key="1">
    <citation type="submission" date="2022-05" db="EMBL/GenBank/DDBJ databases">
        <title>The Musa troglodytarum L. genome provides insights into the mechanism of non-climacteric behaviour and enrichment of carotenoids.</title>
        <authorList>
            <person name="Wang J."/>
        </authorList>
    </citation>
    <scope>NUCLEOTIDE SEQUENCE</scope>
    <source>
        <tissue evidence="2">Leaf</tissue>
    </source>
</reference>
<keyword evidence="3" id="KW-1185">Reference proteome</keyword>
<proteinExistence type="predicted"/>
<sequence length="97" mass="10568">MTPLPVSTPPPPTLPLLPPTLRPLASTAPSGEPPPPHTSGSSGTIQQQRKLPQELNVKCPSQKRTRTTRGRLTLKGCMRIKVIAMTLSLFCLFVKSW</sequence>
<organism evidence="2 3">
    <name type="scientific">Musa troglodytarum</name>
    <name type="common">fe'i banana</name>
    <dbReference type="NCBI Taxonomy" id="320322"/>
    <lineage>
        <taxon>Eukaryota</taxon>
        <taxon>Viridiplantae</taxon>
        <taxon>Streptophyta</taxon>
        <taxon>Embryophyta</taxon>
        <taxon>Tracheophyta</taxon>
        <taxon>Spermatophyta</taxon>
        <taxon>Magnoliopsida</taxon>
        <taxon>Liliopsida</taxon>
        <taxon>Zingiberales</taxon>
        <taxon>Musaceae</taxon>
        <taxon>Musa</taxon>
    </lineage>
</organism>
<accession>A0A9E7FJS8</accession>
<dbReference type="Proteomes" id="UP001055439">
    <property type="component" value="Chromosome 4"/>
</dbReference>
<evidence type="ECO:0000256" key="1">
    <source>
        <dbReference type="SAM" id="MobiDB-lite"/>
    </source>
</evidence>
<evidence type="ECO:0000313" key="2">
    <source>
        <dbReference type="EMBL" id="URD95451.1"/>
    </source>
</evidence>
<name>A0A9E7FJS8_9LILI</name>
<dbReference type="EMBL" id="CP097506">
    <property type="protein sequence ID" value="URD95451.1"/>
    <property type="molecule type" value="Genomic_DNA"/>
</dbReference>
<protein>
    <submittedName>
        <fullName evidence="2">Uncharacterized protein</fullName>
    </submittedName>
</protein>
<gene>
    <name evidence="2" type="ORF">MUK42_31005</name>
</gene>
<feature type="compositionally biased region" description="Pro residues" evidence="1">
    <location>
        <begin position="1"/>
        <end position="21"/>
    </location>
</feature>